<dbReference type="GO" id="GO:0005886">
    <property type="term" value="C:plasma membrane"/>
    <property type="evidence" value="ECO:0007669"/>
    <property type="project" value="TreeGrafter"/>
</dbReference>
<organism evidence="12 13">
    <name type="scientific">Mucilaginibacter straminoryzae</name>
    <dbReference type="NCBI Taxonomy" id="2932774"/>
    <lineage>
        <taxon>Bacteria</taxon>
        <taxon>Pseudomonadati</taxon>
        <taxon>Bacteroidota</taxon>
        <taxon>Sphingobacteriia</taxon>
        <taxon>Sphingobacteriales</taxon>
        <taxon>Sphingobacteriaceae</taxon>
        <taxon>Mucilaginibacter</taxon>
    </lineage>
</organism>
<keyword evidence="2 12" id="KW-0328">Glycosyltransferase</keyword>
<dbReference type="Pfam" id="PF13641">
    <property type="entry name" value="Glyco_tranf_2_3"/>
    <property type="match status" value="1"/>
</dbReference>
<reference evidence="12" key="1">
    <citation type="submission" date="2022-04" db="EMBL/GenBank/DDBJ databases">
        <title>Mucilaginibacter sp. RS28 isolated from freshwater.</title>
        <authorList>
            <person name="Ko S.-R."/>
        </authorList>
    </citation>
    <scope>NUCLEOTIDE SEQUENCE</scope>
    <source>
        <strain evidence="12">RS28</strain>
    </source>
</reference>
<gene>
    <name evidence="12" type="ORF">MUY27_03950</name>
</gene>
<dbReference type="EC" id="2.4.-.-" evidence="12"/>
<comment type="subcellular location">
    <subcellularLocation>
        <location evidence="1">Membrane</location>
        <topology evidence="1">Multi-pass membrane protein</topology>
    </subcellularLocation>
</comment>
<evidence type="ECO:0000256" key="3">
    <source>
        <dbReference type="ARBA" id="ARBA00022679"/>
    </source>
</evidence>
<dbReference type="AlphaFoldDB" id="A0A9X2BAJ2"/>
<keyword evidence="7 10" id="KW-0472">Membrane</keyword>
<feature type="transmembrane region" description="Helical" evidence="10">
    <location>
        <begin position="45"/>
        <end position="64"/>
    </location>
</feature>
<keyword evidence="5 9" id="KW-0378">Hydrolase</keyword>
<accession>A0A9X2BAJ2</accession>
<dbReference type="EMBL" id="JALJEJ010000002">
    <property type="protein sequence ID" value="MCJ8208847.1"/>
    <property type="molecule type" value="Genomic_DNA"/>
</dbReference>
<dbReference type="Gene3D" id="3.90.550.10">
    <property type="entry name" value="Spore Coat Polysaccharide Biosynthesis Protein SpsA, Chain A"/>
    <property type="match status" value="1"/>
</dbReference>
<comment type="caution">
    <text evidence="12">The sequence shown here is derived from an EMBL/GenBank/DDBJ whole genome shotgun (WGS) entry which is preliminary data.</text>
</comment>
<evidence type="ECO:0000256" key="8">
    <source>
        <dbReference type="ARBA" id="ARBA00023295"/>
    </source>
</evidence>
<keyword evidence="4 10" id="KW-0812">Transmembrane</keyword>
<dbReference type="Pfam" id="PF02156">
    <property type="entry name" value="Glyco_hydro_26"/>
    <property type="match status" value="1"/>
</dbReference>
<dbReference type="InterPro" id="IPR050321">
    <property type="entry name" value="Glycosyltr_2/OpgH_subfam"/>
</dbReference>
<sequence>MRVPHKIKQPTRGQYVVLRLMIVIGLCSVFFLLRSLFAREAMGERHLYILLMAAFTFTSFKVLYEWYHYWSITVPEAPTKQREWTVDILTTFCEGEPYEMIVETLSAIQQITHPHETYLCDEADDPYLREVCRQLGVHHITREIKIDAKAGNINNALRFCKGELCVVLDPDHVPNPDFLDHVVDHFNDENVGYVQVVQAYKNHDISWVAKGAAQQTYQFYGPMMMTMHAYGTAQAIGANCTFRRSALDSIGGHAAGLAEDMHTSMQLHAKGWKSVYVPVVVTEGLVPATLSAYYKQQLKWSRGVFELLVTSYIKLFTKFNWRQKLHYGLLPLFYLSGFVFLINFIVPIISLTIGAYPLKVDFSAFALVSLPFVTSVIAIRHYVQRWVMEENEQGFHIIGGFLLIVTWWVFIVGFIYTIIRKKVPYIPTPKDIADEKNLLINIPNISIFILSAAAIAFSLYTDLNPYNLIMAGMAAINCCFMVFSVMISQQFAFRTYKQTKPIITAIAKRVKALKVSFWFFRRRLYSGARSVAFMFVILAVCASLFEFKYKSRDSNKERPIKRERVFLSGIFYPAAQGGITSINNVQTLQTAQHVHFGLISAYIPWGDSSSCFPSKTMLDSIYANHSVPMITWEPWQKLFKHGGIAVKDTLVFSHILKGQFDKYIDRFALHLKATRQPVFLRFAHEADNPFYPWSQRGGNTPAQFKAAWKYVHQRFDKLGVYNVAWVWNPWKPQNVEKYFPGDDYVDWIGVTGLNFGSHNPGGKSYGFAQLYTPYHRLALTRRNIPVMIAEFGALNQDSLQRQWLQQARKDIATQFGEVQGLVLFNTAFDHNIPDGSTGVLNWTVADAGVLKSVFKNSTKIDGERALTNASPAANSNAYFSKTLDSIRGVIYAKQRYWYKNPAPLTKKVIRTDFTMIKNVGANTIKIFGPNHYYDRSTTEVAKNTHLNILYCFWLPDAANFTRDSTILNAFAKVVISNIRSKRTDPAIKSWNLGNTPLQQLKALYLQPQLFAAQEKYIRWLAGLVAAIKKEDPSRPLTMDLIADPSLLPLSARLHESIPQIDGFGLRVNNLIDTTMIHDICVPYFFSYIRPKQYKKVTGLKKGAVVEEWQDQQTDNNIDFDGLNDMWGRQKPELALLSKLWNGHELPNNLPQVKILRPAATTLPGALLTYHALVYQNNEWQLANPRTSALTFEWRLLELDQYGHVTSMTSVGNGASIKLSIPENAGQYRLLLTGVKGAQATLAISTLNLPL</sequence>
<evidence type="ECO:0000256" key="9">
    <source>
        <dbReference type="PROSITE-ProRule" id="PRU01100"/>
    </source>
</evidence>
<feature type="domain" description="GH26" evidence="11">
    <location>
        <begin position="549"/>
        <end position="853"/>
    </location>
</feature>
<evidence type="ECO:0000259" key="11">
    <source>
        <dbReference type="PROSITE" id="PS51764"/>
    </source>
</evidence>
<dbReference type="PROSITE" id="PS51764">
    <property type="entry name" value="GH26"/>
    <property type="match status" value="1"/>
</dbReference>
<dbReference type="PANTHER" id="PTHR43867">
    <property type="entry name" value="CELLULOSE SYNTHASE CATALYTIC SUBUNIT A [UDP-FORMING]"/>
    <property type="match status" value="1"/>
</dbReference>
<feature type="active site" description="Proton donor" evidence="9">
    <location>
        <position position="685"/>
    </location>
</feature>
<feature type="transmembrane region" description="Helical" evidence="10">
    <location>
        <begin position="16"/>
        <end position="33"/>
    </location>
</feature>
<keyword evidence="3 12" id="KW-0808">Transferase</keyword>
<dbReference type="InterPro" id="IPR017853">
    <property type="entry name" value="GH"/>
</dbReference>
<protein>
    <submittedName>
        <fullName evidence="12">Glycosyltransferase</fullName>
        <ecNumber evidence="12">2.4.-.-</ecNumber>
    </submittedName>
</protein>
<dbReference type="GO" id="GO:0004553">
    <property type="term" value="F:hydrolase activity, hydrolyzing O-glycosyl compounds"/>
    <property type="evidence" value="ECO:0007669"/>
    <property type="project" value="InterPro"/>
</dbReference>
<feature type="transmembrane region" description="Helical" evidence="10">
    <location>
        <begin position="362"/>
        <end position="383"/>
    </location>
</feature>
<evidence type="ECO:0000256" key="7">
    <source>
        <dbReference type="ARBA" id="ARBA00023136"/>
    </source>
</evidence>
<dbReference type="InterPro" id="IPR022790">
    <property type="entry name" value="GH26_dom"/>
</dbReference>
<feature type="transmembrane region" description="Helical" evidence="10">
    <location>
        <begin position="439"/>
        <end position="461"/>
    </location>
</feature>
<evidence type="ECO:0000256" key="10">
    <source>
        <dbReference type="SAM" id="Phobius"/>
    </source>
</evidence>
<proteinExistence type="inferred from homology"/>
<keyword evidence="8 9" id="KW-0326">Glycosidase</keyword>
<feature type="transmembrane region" description="Helical" evidence="10">
    <location>
        <begin position="395"/>
        <end position="419"/>
    </location>
</feature>
<evidence type="ECO:0000256" key="4">
    <source>
        <dbReference type="ARBA" id="ARBA00022692"/>
    </source>
</evidence>
<dbReference type="Proteomes" id="UP001139450">
    <property type="component" value="Unassembled WGS sequence"/>
</dbReference>
<dbReference type="RefSeq" id="WP_245128683.1">
    <property type="nucleotide sequence ID" value="NZ_JALJEJ010000002.1"/>
</dbReference>
<evidence type="ECO:0000256" key="2">
    <source>
        <dbReference type="ARBA" id="ARBA00022676"/>
    </source>
</evidence>
<name>A0A9X2BAJ2_9SPHI</name>
<dbReference type="InterPro" id="IPR029044">
    <property type="entry name" value="Nucleotide-diphossugar_trans"/>
</dbReference>
<feature type="transmembrane region" description="Helical" evidence="10">
    <location>
        <begin position="468"/>
        <end position="487"/>
    </location>
</feature>
<feature type="transmembrane region" description="Helical" evidence="10">
    <location>
        <begin position="524"/>
        <end position="545"/>
    </location>
</feature>
<feature type="transmembrane region" description="Helical" evidence="10">
    <location>
        <begin position="329"/>
        <end position="356"/>
    </location>
</feature>
<comment type="similarity">
    <text evidence="9">Belongs to the glycosyl hydrolase 26 family.</text>
</comment>
<dbReference type="SUPFAM" id="SSF53448">
    <property type="entry name" value="Nucleotide-diphospho-sugar transferases"/>
    <property type="match status" value="1"/>
</dbReference>
<keyword evidence="6 10" id="KW-1133">Transmembrane helix</keyword>
<dbReference type="SUPFAM" id="SSF51445">
    <property type="entry name" value="(Trans)glycosidases"/>
    <property type="match status" value="2"/>
</dbReference>
<evidence type="ECO:0000256" key="5">
    <source>
        <dbReference type="ARBA" id="ARBA00022801"/>
    </source>
</evidence>
<keyword evidence="13" id="KW-1185">Reference proteome</keyword>
<dbReference type="CDD" id="cd06421">
    <property type="entry name" value="CESA_CelA_like"/>
    <property type="match status" value="1"/>
</dbReference>
<evidence type="ECO:0000256" key="6">
    <source>
        <dbReference type="ARBA" id="ARBA00022989"/>
    </source>
</evidence>
<dbReference type="GO" id="GO:0016758">
    <property type="term" value="F:hexosyltransferase activity"/>
    <property type="evidence" value="ECO:0007669"/>
    <property type="project" value="TreeGrafter"/>
</dbReference>
<dbReference type="Gene3D" id="3.20.20.80">
    <property type="entry name" value="Glycosidases"/>
    <property type="match status" value="2"/>
</dbReference>
<dbReference type="PANTHER" id="PTHR43867:SF2">
    <property type="entry name" value="CELLULOSE SYNTHASE CATALYTIC SUBUNIT A [UDP-FORMING]"/>
    <property type="match status" value="1"/>
</dbReference>
<evidence type="ECO:0000313" key="12">
    <source>
        <dbReference type="EMBL" id="MCJ8208847.1"/>
    </source>
</evidence>
<evidence type="ECO:0000256" key="1">
    <source>
        <dbReference type="ARBA" id="ARBA00004141"/>
    </source>
</evidence>
<evidence type="ECO:0000313" key="13">
    <source>
        <dbReference type="Proteomes" id="UP001139450"/>
    </source>
</evidence>
<feature type="active site" description="Nucleophile" evidence="9">
    <location>
        <position position="790"/>
    </location>
</feature>